<reference evidence="2 3" key="1">
    <citation type="submission" date="2019-09" db="EMBL/GenBank/DDBJ databases">
        <title>Draft genome of the ectomycorrhizal ascomycete Sphaerosporella brunnea.</title>
        <authorList>
            <consortium name="DOE Joint Genome Institute"/>
            <person name="Benucci G.M."/>
            <person name="Marozzi G."/>
            <person name="Antonielli L."/>
            <person name="Sanchez S."/>
            <person name="Marco P."/>
            <person name="Wang X."/>
            <person name="Falini L.B."/>
            <person name="Barry K."/>
            <person name="Haridas S."/>
            <person name="Lipzen A."/>
            <person name="Labutti K."/>
            <person name="Grigoriev I.V."/>
            <person name="Murat C."/>
            <person name="Martin F."/>
            <person name="Albertini E."/>
            <person name="Donnini D."/>
            <person name="Bonito G."/>
        </authorList>
    </citation>
    <scope>NUCLEOTIDE SEQUENCE [LARGE SCALE GENOMIC DNA]</scope>
    <source>
        <strain evidence="2 3">Sb_GMNB300</strain>
    </source>
</reference>
<proteinExistence type="predicted"/>
<protein>
    <submittedName>
        <fullName evidence="2">Uncharacterized protein</fullName>
    </submittedName>
</protein>
<gene>
    <name evidence="2" type="ORF">FN846DRAFT_322866</name>
</gene>
<dbReference type="Proteomes" id="UP000326924">
    <property type="component" value="Unassembled WGS sequence"/>
</dbReference>
<name>A0A5J5F6I9_9PEZI</name>
<dbReference type="InParanoid" id="A0A5J5F6I9"/>
<evidence type="ECO:0000313" key="2">
    <source>
        <dbReference type="EMBL" id="KAA8912294.1"/>
    </source>
</evidence>
<dbReference type="OrthoDB" id="191139at2759"/>
<dbReference type="PROSITE" id="PS51257">
    <property type="entry name" value="PROKAR_LIPOPROTEIN"/>
    <property type="match status" value="1"/>
</dbReference>
<evidence type="ECO:0000256" key="1">
    <source>
        <dbReference type="SAM" id="Phobius"/>
    </source>
</evidence>
<dbReference type="EMBL" id="VXIS01000025">
    <property type="protein sequence ID" value="KAA8912294.1"/>
    <property type="molecule type" value="Genomic_DNA"/>
</dbReference>
<keyword evidence="1" id="KW-0812">Transmembrane</keyword>
<feature type="transmembrane region" description="Helical" evidence="1">
    <location>
        <begin position="16"/>
        <end position="39"/>
    </location>
</feature>
<dbReference type="AlphaFoldDB" id="A0A5J5F6I9"/>
<keyword evidence="1" id="KW-0472">Membrane</keyword>
<accession>A0A5J5F6I9</accession>
<evidence type="ECO:0000313" key="3">
    <source>
        <dbReference type="Proteomes" id="UP000326924"/>
    </source>
</evidence>
<keyword evidence="1" id="KW-1133">Transmembrane helix</keyword>
<keyword evidence="3" id="KW-1185">Reference proteome</keyword>
<sequence length="159" mass="17202">MSSDRPTLPARPVPRLSMGCAVGYGCVAGVIGVFAMTATEKAEQLITGRPDCYVPALTLTRLLGVVPSTDALWAWNMAMNYGQGMVAGAIRGVMALYGIRGPIAHFMFTGIRLAIDQTLENYTEVGAPPWTWPAHCQVIDLIHKAAFALVTGYFAERWI</sequence>
<organism evidence="2 3">
    <name type="scientific">Sphaerosporella brunnea</name>
    <dbReference type="NCBI Taxonomy" id="1250544"/>
    <lineage>
        <taxon>Eukaryota</taxon>
        <taxon>Fungi</taxon>
        <taxon>Dikarya</taxon>
        <taxon>Ascomycota</taxon>
        <taxon>Pezizomycotina</taxon>
        <taxon>Pezizomycetes</taxon>
        <taxon>Pezizales</taxon>
        <taxon>Pyronemataceae</taxon>
        <taxon>Sphaerosporella</taxon>
    </lineage>
</organism>
<comment type="caution">
    <text evidence="2">The sequence shown here is derived from an EMBL/GenBank/DDBJ whole genome shotgun (WGS) entry which is preliminary data.</text>
</comment>